<dbReference type="Gene3D" id="2.40.160.20">
    <property type="match status" value="1"/>
</dbReference>
<dbReference type="InterPro" id="IPR011250">
    <property type="entry name" value="OMP/PagP_B-barrel"/>
</dbReference>
<evidence type="ECO:0000313" key="1">
    <source>
        <dbReference type="EMBL" id="USQ13737.1"/>
    </source>
</evidence>
<accession>A0ABY4Y800</accession>
<proteinExistence type="predicted"/>
<dbReference type="RefSeq" id="WP_252580060.1">
    <property type="nucleotide sequence ID" value="NZ_CP071527.1"/>
</dbReference>
<reference evidence="1" key="1">
    <citation type="submission" date="2021-03" db="EMBL/GenBank/DDBJ databases">
        <title>Legionella lytica PCM 2298.</title>
        <authorList>
            <person name="Koper P."/>
        </authorList>
    </citation>
    <scope>NUCLEOTIDE SEQUENCE</scope>
    <source>
        <strain evidence="1">PCM 2298</strain>
    </source>
</reference>
<organism evidence="1 2">
    <name type="scientific">Legionella lytica</name>
    <dbReference type="NCBI Taxonomy" id="96232"/>
    <lineage>
        <taxon>Bacteria</taxon>
        <taxon>Pseudomonadati</taxon>
        <taxon>Pseudomonadota</taxon>
        <taxon>Gammaproteobacteria</taxon>
        <taxon>Legionellales</taxon>
        <taxon>Legionellaceae</taxon>
        <taxon>Legionella</taxon>
    </lineage>
</organism>
<name>A0ABY4Y800_9GAMM</name>
<evidence type="ECO:0000313" key="2">
    <source>
        <dbReference type="Proteomes" id="UP001057474"/>
    </source>
</evidence>
<keyword evidence="2" id="KW-1185">Reference proteome</keyword>
<gene>
    <name evidence="1" type="ORF">J2N86_13845</name>
</gene>
<dbReference type="SUPFAM" id="SSF56925">
    <property type="entry name" value="OMPA-like"/>
    <property type="match status" value="1"/>
</dbReference>
<dbReference type="EMBL" id="CP071527">
    <property type="protein sequence ID" value="USQ13737.1"/>
    <property type="molecule type" value="Genomic_DNA"/>
</dbReference>
<protein>
    <submittedName>
        <fullName evidence="1">Porin family protein</fullName>
    </submittedName>
</protein>
<sequence>MRSGFSVLSIAGALLYSSFAISGESGIQSMRSTYRPVISLTGGYANMDATGKAYFLGEDESVFAYDSKANSRNGGVVGGFLGVEHSLPWYGLLAQAGLEYNYFTPIQIHGEHTVGMEPDYSTFYRYHYRVQSQQFLASVKILATNDKALHPYVQVGLGAAWNRVGNFSAITDETGSINLTPTFNDHTRAEFSYNLGAGLDFDMSKNVRIGFGYRFSGLGNASLTGGQISMGDFTTSVPFAVGIHNAGEHQLIAQISYVK</sequence>
<dbReference type="Proteomes" id="UP001057474">
    <property type="component" value="Chromosome"/>
</dbReference>